<dbReference type="RefSeq" id="WP_027836039.1">
    <property type="nucleotide sequence ID" value="NZ_CP021330.1"/>
</dbReference>
<proteinExistence type="predicted"/>
<organism evidence="1 2">
    <name type="scientific">Maritalea myrionectae</name>
    <dbReference type="NCBI Taxonomy" id="454601"/>
    <lineage>
        <taxon>Bacteria</taxon>
        <taxon>Pseudomonadati</taxon>
        <taxon>Pseudomonadota</taxon>
        <taxon>Alphaproteobacteria</taxon>
        <taxon>Hyphomicrobiales</taxon>
        <taxon>Devosiaceae</taxon>
        <taxon>Maritalea</taxon>
    </lineage>
</organism>
<evidence type="ECO:0000313" key="2">
    <source>
        <dbReference type="Proteomes" id="UP000258927"/>
    </source>
</evidence>
<dbReference type="InterPro" id="IPR010323">
    <property type="entry name" value="DUF924"/>
</dbReference>
<dbReference type="AlphaFoldDB" id="A0A2R4MAR4"/>
<dbReference type="Proteomes" id="UP000258927">
    <property type="component" value="Chromosome"/>
</dbReference>
<dbReference type="Pfam" id="PF06041">
    <property type="entry name" value="DUF924"/>
    <property type="match status" value="1"/>
</dbReference>
<dbReference type="STRING" id="1122213.GCA_000423365_03269"/>
<dbReference type="KEGG" id="mmyr:MXMO3_00557"/>
<accession>A0A2R4MAR4</accession>
<dbReference type="InterPro" id="IPR011990">
    <property type="entry name" value="TPR-like_helical_dom_sf"/>
</dbReference>
<evidence type="ECO:0000313" key="1">
    <source>
        <dbReference type="EMBL" id="AVX03102.1"/>
    </source>
</evidence>
<dbReference type="SUPFAM" id="SSF48452">
    <property type="entry name" value="TPR-like"/>
    <property type="match status" value="1"/>
</dbReference>
<name>A0A2R4MAR4_9HYPH</name>
<dbReference type="Gene3D" id="1.20.58.320">
    <property type="entry name" value="TPR-like"/>
    <property type="match status" value="1"/>
</dbReference>
<reference evidence="1 2" key="1">
    <citation type="submission" date="2017-05" db="EMBL/GenBank/DDBJ databases">
        <title>Genome Analysis of Maritalea myrionectae HL2708#5.</title>
        <authorList>
            <consortium name="Cotde Inc.-PKNU"/>
            <person name="Jang D."/>
            <person name="Oh H.-M."/>
        </authorList>
    </citation>
    <scope>NUCLEOTIDE SEQUENCE [LARGE SCALE GENOMIC DNA]</scope>
    <source>
        <strain evidence="1 2">HL2708#5</strain>
    </source>
</reference>
<dbReference type="EMBL" id="CP021330">
    <property type="protein sequence ID" value="AVX03102.1"/>
    <property type="molecule type" value="Genomic_DNA"/>
</dbReference>
<protein>
    <submittedName>
        <fullName evidence="1">Mannosyl-oligosaccharide 1,2-alpha-mannosidase</fullName>
    </submittedName>
</protein>
<sequence length="183" mass="21244">MTVTAKDIIQFWFVDHGEKDWFTGGEAFDAKIIDQFKDTHTAAARGDLFDWRVDAEGRLAEIIILDQFSRQIYRKDKRAFASDMQALTLAQELVASGDDQHLEVRMRTFAYMPYMHAESLKVHDEAVKLFKSLGNENSLEYEIKHRDIIEQFGRYPYRNQVLGRENTPAEEAFLSSEHDSFGQ</sequence>
<dbReference type="Gene3D" id="1.25.40.10">
    <property type="entry name" value="Tetratricopeptide repeat domain"/>
    <property type="match status" value="1"/>
</dbReference>
<keyword evidence="2" id="KW-1185">Reference proteome</keyword>
<gene>
    <name evidence="1" type="ORF">MXMO3_00557</name>
</gene>